<evidence type="ECO:0000256" key="2">
    <source>
        <dbReference type="ARBA" id="ARBA00022692"/>
    </source>
</evidence>
<name>A0A9P6LFS0_9PEZI</name>
<feature type="transmembrane region" description="Helical" evidence="7">
    <location>
        <begin position="490"/>
        <end position="512"/>
    </location>
</feature>
<feature type="transmembrane region" description="Helical" evidence="7">
    <location>
        <begin position="206"/>
        <end position="226"/>
    </location>
</feature>
<feature type="transmembrane region" description="Helical" evidence="7">
    <location>
        <begin position="354"/>
        <end position="376"/>
    </location>
</feature>
<feature type="compositionally biased region" description="Polar residues" evidence="6">
    <location>
        <begin position="27"/>
        <end position="36"/>
    </location>
</feature>
<feature type="transmembrane region" description="Helical" evidence="7">
    <location>
        <begin position="397"/>
        <end position="418"/>
    </location>
</feature>
<dbReference type="SUPFAM" id="SSF103473">
    <property type="entry name" value="MFS general substrate transporter"/>
    <property type="match status" value="1"/>
</dbReference>
<keyword evidence="2 7" id="KW-0812">Transmembrane</keyword>
<feature type="transmembrane region" description="Helical" evidence="7">
    <location>
        <begin position="90"/>
        <end position="111"/>
    </location>
</feature>
<evidence type="ECO:0000256" key="1">
    <source>
        <dbReference type="ARBA" id="ARBA00004141"/>
    </source>
</evidence>
<feature type="transmembrane region" description="Helical" evidence="7">
    <location>
        <begin position="179"/>
        <end position="200"/>
    </location>
</feature>
<dbReference type="OrthoDB" id="5215911at2759"/>
<dbReference type="InterPro" id="IPR011701">
    <property type="entry name" value="MFS"/>
</dbReference>
<proteinExistence type="predicted"/>
<evidence type="ECO:0000256" key="3">
    <source>
        <dbReference type="ARBA" id="ARBA00022989"/>
    </source>
</evidence>
<protein>
    <submittedName>
        <fullName evidence="9">Major facilitator superfamily transporter</fullName>
    </submittedName>
</protein>
<reference evidence="9" key="2">
    <citation type="submission" date="2020-11" db="EMBL/GenBank/DDBJ databases">
        <title>Whole genome sequencing of Colletotrichum sp.</title>
        <authorList>
            <person name="Li H."/>
        </authorList>
    </citation>
    <scope>NUCLEOTIDE SEQUENCE</scope>
    <source>
        <strain evidence="9">CkLH20</strain>
    </source>
</reference>
<evidence type="ECO:0000256" key="4">
    <source>
        <dbReference type="ARBA" id="ARBA00023136"/>
    </source>
</evidence>
<evidence type="ECO:0000256" key="7">
    <source>
        <dbReference type="SAM" id="Phobius"/>
    </source>
</evidence>
<dbReference type="GO" id="GO:0006351">
    <property type="term" value="P:DNA-templated transcription"/>
    <property type="evidence" value="ECO:0007669"/>
    <property type="project" value="InterPro"/>
</dbReference>
<keyword evidence="5" id="KW-0539">Nucleus</keyword>
<dbReference type="Pfam" id="PF07690">
    <property type="entry name" value="MFS_1"/>
    <property type="match status" value="1"/>
</dbReference>
<dbReference type="GeneID" id="62163791"/>
<dbReference type="AlphaFoldDB" id="A0A9P6LFS0"/>
<evidence type="ECO:0000256" key="5">
    <source>
        <dbReference type="ARBA" id="ARBA00023242"/>
    </source>
</evidence>
<dbReference type="GO" id="GO:0008270">
    <property type="term" value="F:zinc ion binding"/>
    <property type="evidence" value="ECO:0007669"/>
    <property type="project" value="InterPro"/>
</dbReference>
<keyword evidence="4 7" id="KW-0472">Membrane</keyword>
<feature type="transmembrane region" description="Helical" evidence="7">
    <location>
        <begin position="424"/>
        <end position="449"/>
    </location>
</feature>
<dbReference type="CDD" id="cd12148">
    <property type="entry name" value="fungal_TF_MHR"/>
    <property type="match status" value="1"/>
</dbReference>
<dbReference type="InterPro" id="IPR007219">
    <property type="entry name" value="XnlR_reg_dom"/>
</dbReference>
<evidence type="ECO:0000256" key="6">
    <source>
        <dbReference type="SAM" id="MobiDB-lite"/>
    </source>
</evidence>
<dbReference type="RefSeq" id="XP_038743900.1">
    <property type="nucleotide sequence ID" value="XM_038890717.1"/>
</dbReference>
<accession>A0A9P6LFS0</accession>
<dbReference type="Pfam" id="PF04082">
    <property type="entry name" value="Fungal_trans"/>
    <property type="match status" value="1"/>
</dbReference>
<evidence type="ECO:0000313" key="9">
    <source>
        <dbReference type="EMBL" id="KAF9874439.1"/>
    </source>
</evidence>
<organism evidence="9 10">
    <name type="scientific">Colletotrichum karsti</name>
    <dbReference type="NCBI Taxonomy" id="1095194"/>
    <lineage>
        <taxon>Eukaryota</taxon>
        <taxon>Fungi</taxon>
        <taxon>Dikarya</taxon>
        <taxon>Ascomycota</taxon>
        <taxon>Pezizomycotina</taxon>
        <taxon>Sordariomycetes</taxon>
        <taxon>Hypocreomycetidae</taxon>
        <taxon>Glomerellales</taxon>
        <taxon>Glomerellaceae</taxon>
        <taxon>Colletotrichum</taxon>
        <taxon>Colletotrichum boninense species complex</taxon>
    </lineage>
</organism>
<gene>
    <name evidence="9" type="ORF">CkaCkLH20_08002</name>
</gene>
<feature type="transmembrane region" description="Helical" evidence="7">
    <location>
        <begin position="310"/>
        <end position="334"/>
    </location>
</feature>
<dbReference type="PANTHER" id="PTHR23502:SF50">
    <property type="entry name" value="TRANSPORTER, PUTATIVE (AFU_ORTHOLOGUE AFUA_5G00430)-RELATED"/>
    <property type="match status" value="1"/>
</dbReference>
<comment type="subcellular location">
    <subcellularLocation>
        <location evidence="1">Membrane</location>
        <topology evidence="1">Multi-pass membrane protein</topology>
    </subcellularLocation>
</comment>
<dbReference type="Gene3D" id="1.20.1250.20">
    <property type="entry name" value="MFS general substrate transporter like domains"/>
    <property type="match status" value="1"/>
</dbReference>
<dbReference type="GO" id="GO:0005886">
    <property type="term" value="C:plasma membrane"/>
    <property type="evidence" value="ECO:0007669"/>
    <property type="project" value="TreeGrafter"/>
</dbReference>
<dbReference type="Proteomes" id="UP000781932">
    <property type="component" value="Unassembled WGS sequence"/>
</dbReference>
<feature type="domain" description="Xylanolytic transcriptional activator regulatory" evidence="8">
    <location>
        <begin position="625"/>
        <end position="702"/>
    </location>
</feature>
<comment type="caution">
    <text evidence="9">The sequence shown here is derived from an EMBL/GenBank/DDBJ whole genome shotgun (WGS) entry which is preliminary data.</text>
</comment>
<dbReference type="GO" id="GO:0022857">
    <property type="term" value="F:transmembrane transporter activity"/>
    <property type="evidence" value="ECO:0007669"/>
    <property type="project" value="InterPro"/>
</dbReference>
<dbReference type="EMBL" id="JAATWM020000026">
    <property type="protein sequence ID" value="KAF9874439.1"/>
    <property type="molecule type" value="Genomic_DNA"/>
</dbReference>
<feature type="transmembrane region" description="Helical" evidence="7">
    <location>
        <begin position="461"/>
        <end position="484"/>
    </location>
</feature>
<reference evidence="9" key="1">
    <citation type="submission" date="2020-03" db="EMBL/GenBank/DDBJ databases">
        <authorList>
            <person name="He L."/>
        </authorList>
    </citation>
    <scope>NUCLEOTIDE SEQUENCE</scope>
    <source>
        <strain evidence="9">CkLH20</strain>
    </source>
</reference>
<keyword evidence="10" id="KW-1185">Reference proteome</keyword>
<dbReference type="GO" id="GO:0003677">
    <property type="term" value="F:DNA binding"/>
    <property type="evidence" value="ECO:0007669"/>
    <property type="project" value="InterPro"/>
</dbReference>
<feature type="transmembrane region" description="Helical" evidence="7">
    <location>
        <begin position="146"/>
        <end position="170"/>
    </location>
</feature>
<evidence type="ECO:0000259" key="8">
    <source>
        <dbReference type="SMART" id="SM00906"/>
    </source>
</evidence>
<keyword evidence="3 7" id="KW-1133">Transmembrane helix</keyword>
<feature type="region of interest" description="Disordered" evidence="6">
    <location>
        <begin position="22"/>
        <end position="41"/>
    </location>
</feature>
<evidence type="ECO:0000313" key="10">
    <source>
        <dbReference type="Proteomes" id="UP000781932"/>
    </source>
</evidence>
<feature type="transmembrane region" description="Helical" evidence="7">
    <location>
        <begin position="50"/>
        <end position="70"/>
    </location>
</feature>
<dbReference type="PANTHER" id="PTHR23502">
    <property type="entry name" value="MAJOR FACILITATOR SUPERFAMILY"/>
    <property type="match status" value="1"/>
</dbReference>
<dbReference type="SMART" id="SM00906">
    <property type="entry name" value="Fungal_trans"/>
    <property type="match status" value="1"/>
</dbReference>
<sequence>MASLEEQDNPAWPPGTVRLEEEDRASQIIQQPQPSRDPNDPLNWPNRLKYWNFGLAAFYTLMVFALIDAATPTWAPMHEQLGFSYDILNTSYAVGCGALAIGACVLIPFALKYGRRPIYICSTAIQFGVSIWSAHQQTVADLMMVNILSCFMGALAETVVQMTVADVFFVNQRGTMNAIFFWSTRIGASLAPLAAGYVTISQGWRWVWWWIAIFFGVLLLAMIFGYEETKFVTPPIDGVSQLHQPGIEGIRRSKDTDHPLSSKEPNTNFTVSDIDSTISRKSYRERLALTTSSPGSLGSFVRHCYQPFQILFSVPGVFYMSLVYGAMMISSNILVTTLSNWMTRAPYNFNPDQIGLMSLAPFTGSTLGTLICGPLSDWWILYLSRRNKGIYEPEMRLWVMAAFAPFVPIGMILFGVGLSSGWPWPVLAVSYALCSFGTAPAGTISLTYITDAYTEVVGDAMVGVTFIRNMCSFIIIFALPPWIAAAGVQTVYIVIGVFITAILFGSGIFIVFGKRFRFRFRKSKAYFENVHLQYPFLHEPTFRKWEKDVAGPDSACADPTQLFFVNMVYAIGALLKSNPKSLPQQLYASALLHLDHVLSKKNLESIQALLCCALFSIRSATGPSVWNLSGLALRQCIELGYHRSIKKMNLRTSVLRLELRKRVFWCAYQMDCAASVNLGLPLSLPIQEVDTEEQLSSLRKDVDEWMAETPAEPLRAGVPLTVFANAEDWRLTYYETILFLYRGKLTDRNSTNEELLLECTQAASNICQSCKRLYIGKPINYTWSTLHVLFLAGLTYMHCLWTSPAVRQAVRIDSASNIFTTCTMLLAIMAERWEAATPYRNLFEALSSRTMAMMVERNQQERQETLPSPSESGNANVEDLTNWAAQIADVNMPDAYGSLLSGLIGDFGTQEEAQEFYDSLWNF</sequence>
<dbReference type="InterPro" id="IPR036259">
    <property type="entry name" value="MFS_trans_sf"/>
</dbReference>